<keyword evidence="6 12" id="KW-1133">Transmembrane helix</keyword>
<dbReference type="InterPro" id="IPR017452">
    <property type="entry name" value="GPCR_Rhodpsn_7TM"/>
</dbReference>
<dbReference type="PRINTS" id="PR00237">
    <property type="entry name" value="GPCRRHODOPSN"/>
</dbReference>
<dbReference type="CDD" id="cd13954">
    <property type="entry name" value="7tmA_OR"/>
    <property type="match status" value="1"/>
</dbReference>
<sequence>MILKNCTLPTEFMLVGLSETPSLQGTLFVMFFIIYIITLFGNTCIIVAYHKSLNLHTPMYLFLANFSFLDVCYISTTVPNMLSNFLHGHNTISFYGCVVQLYFLMLLGSTECYILAAMAYDRYNAICRPLLYTVIMNKVSCTNYVLGSWAIGIANSVIHTTLTFTLPFCSSIKINYFFCDIPPLLNLVEVDTRVNELATFIIGGFVTMGSLLLTMISYSMIIIAIVKIHSSSGRMKAFSTCVSHFIVVTIFYGSGIFIYLKPKSNYIMDYDRLVAVMYTVIAPLLNPFIYSLRNNDFKMALRKLVCEGIDAHKY</sequence>
<dbReference type="PANTHER" id="PTHR26452">
    <property type="entry name" value="OLFACTORY RECEPTOR"/>
    <property type="match status" value="1"/>
</dbReference>
<dbReference type="Pfam" id="PF13853">
    <property type="entry name" value="7tm_4"/>
    <property type="match status" value="1"/>
</dbReference>
<dbReference type="PROSITE" id="PS50262">
    <property type="entry name" value="G_PROTEIN_RECEP_F1_2"/>
    <property type="match status" value="1"/>
</dbReference>
<organism evidence="14 15">
    <name type="scientific">Pyxicephalus adspersus</name>
    <name type="common">African bullfrog</name>
    <dbReference type="NCBI Taxonomy" id="30357"/>
    <lineage>
        <taxon>Eukaryota</taxon>
        <taxon>Metazoa</taxon>
        <taxon>Chordata</taxon>
        <taxon>Craniata</taxon>
        <taxon>Vertebrata</taxon>
        <taxon>Euteleostomi</taxon>
        <taxon>Amphibia</taxon>
        <taxon>Batrachia</taxon>
        <taxon>Anura</taxon>
        <taxon>Neobatrachia</taxon>
        <taxon>Ranoidea</taxon>
        <taxon>Pyxicephalidae</taxon>
        <taxon>Pyxicephalinae</taxon>
        <taxon>Pyxicephalus</taxon>
    </lineage>
</organism>
<feature type="transmembrane region" description="Helical" evidence="12">
    <location>
        <begin position="272"/>
        <end position="292"/>
    </location>
</feature>
<evidence type="ECO:0000313" key="15">
    <source>
        <dbReference type="Proteomes" id="UP001181693"/>
    </source>
</evidence>
<proteinExistence type="inferred from homology"/>
<comment type="similarity">
    <text evidence="11">Belongs to the G-protein coupled receptor 1 family.</text>
</comment>
<feature type="domain" description="G-protein coupled receptors family 1 profile" evidence="13">
    <location>
        <begin position="41"/>
        <end position="290"/>
    </location>
</feature>
<evidence type="ECO:0000256" key="12">
    <source>
        <dbReference type="RuleBase" id="RU363047"/>
    </source>
</evidence>
<feature type="transmembrane region" description="Helical" evidence="12">
    <location>
        <begin position="27"/>
        <end position="48"/>
    </location>
</feature>
<evidence type="ECO:0000256" key="10">
    <source>
        <dbReference type="ARBA" id="ARBA00023224"/>
    </source>
</evidence>
<evidence type="ECO:0000259" key="13">
    <source>
        <dbReference type="PROSITE" id="PS50262"/>
    </source>
</evidence>
<feature type="transmembrane region" description="Helical" evidence="12">
    <location>
        <begin position="99"/>
        <end position="120"/>
    </location>
</feature>
<dbReference type="FunFam" id="1.20.1070.10:FF:000001">
    <property type="entry name" value="Olfactory receptor"/>
    <property type="match status" value="1"/>
</dbReference>
<dbReference type="SUPFAM" id="SSF81321">
    <property type="entry name" value="Family A G protein-coupled receptor-like"/>
    <property type="match status" value="1"/>
</dbReference>
<keyword evidence="2 12" id="KW-1003">Cell membrane</keyword>
<dbReference type="AlphaFoldDB" id="A0AAV2ZLW4"/>
<comment type="subcellular location">
    <subcellularLocation>
        <location evidence="1 12">Cell membrane</location>
        <topology evidence="1 12">Multi-pass membrane protein</topology>
    </subcellularLocation>
</comment>
<evidence type="ECO:0000256" key="6">
    <source>
        <dbReference type="ARBA" id="ARBA00022989"/>
    </source>
</evidence>
<name>A0AAV2ZLW4_PYXAD</name>
<dbReference type="GO" id="GO:0005886">
    <property type="term" value="C:plasma membrane"/>
    <property type="evidence" value="ECO:0007669"/>
    <property type="project" value="UniProtKB-SubCell"/>
</dbReference>
<keyword evidence="10 11" id="KW-0807">Transducer</keyword>
<dbReference type="InterPro" id="IPR000725">
    <property type="entry name" value="Olfact_rcpt"/>
</dbReference>
<protein>
    <recommendedName>
        <fullName evidence="12">Olfactory receptor</fullName>
    </recommendedName>
</protein>
<accession>A0AAV2ZLW4</accession>
<dbReference type="InterPro" id="IPR000276">
    <property type="entry name" value="GPCR_Rhodpsn"/>
</dbReference>
<keyword evidence="3 12" id="KW-0716">Sensory transduction</keyword>
<keyword evidence="8 12" id="KW-0472">Membrane</keyword>
<dbReference type="GO" id="GO:0004984">
    <property type="term" value="F:olfactory receptor activity"/>
    <property type="evidence" value="ECO:0007669"/>
    <property type="project" value="InterPro"/>
</dbReference>
<feature type="transmembrane region" description="Helical" evidence="12">
    <location>
        <begin position="141"/>
        <end position="158"/>
    </location>
</feature>
<gene>
    <name evidence="14" type="ORF">GDO54_003786</name>
</gene>
<evidence type="ECO:0000256" key="5">
    <source>
        <dbReference type="ARBA" id="ARBA00022725"/>
    </source>
</evidence>
<feature type="transmembrane region" description="Helical" evidence="12">
    <location>
        <begin position="237"/>
        <end position="260"/>
    </location>
</feature>
<dbReference type="PROSITE" id="PS00237">
    <property type="entry name" value="G_PROTEIN_RECEP_F1_1"/>
    <property type="match status" value="1"/>
</dbReference>
<evidence type="ECO:0000256" key="1">
    <source>
        <dbReference type="ARBA" id="ARBA00004651"/>
    </source>
</evidence>
<evidence type="ECO:0000256" key="3">
    <source>
        <dbReference type="ARBA" id="ARBA00022606"/>
    </source>
</evidence>
<keyword evidence="4 11" id="KW-0812">Transmembrane</keyword>
<evidence type="ECO:0000313" key="14">
    <source>
        <dbReference type="EMBL" id="DBA16390.1"/>
    </source>
</evidence>
<evidence type="ECO:0000256" key="7">
    <source>
        <dbReference type="ARBA" id="ARBA00023040"/>
    </source>
</evidence>
<keyword evidence="9 11" id="KW-0675">Receptor</keyword>
<evidence type="ECO:0000256" key="2">
    <source>
        <dbReference type="ARBA" id="ARBA00022475"/>
    </source>
</evidence>
<dbReference type="EMBL" id="DYDO01000011">
    <property type="protein sequence ID" value="DBA16390.1"/>
    <property type="molecule type" value="Genomic_DNA"/>
</dbReference>
<keyword evidence="5 12" id="KW-0552">Olfaction</keyword>
<feature type="transmembrane region" description="Helical" evidence="12">
    <location>
        <begin position="60"/>
        <end position="79"/>
    </location>
</feature>
<dbReference type="Proteomes" id="UP001181693">
    <property type="component" value="Unassembled WGS sequence"/>
</dbReference>
<comment type="caution">
    <text evidence="14">The sequence shown here is derived from an EMBL/GenBank/DDBJ whole genome shotgun (WGS) entry which is preliminary data.</text>
</comment>
<dbReference type="Gene3D" id="1.20.1070.10">
    <property type="entry name" value="Rhodopsin 7-helix transmembrane proteins"/>
    <property type="match status" value="1"/>
</dbReference>
<evidence type="ECO:0000256" key="8">
    <source>
        <dbReference type="ARBA" id="ARBA00023136"/>
    </source>
</evidence>
<evidence type="ECO:0000256" key="4">
    <source>
        <dbReference type="ARBA" id="ARBA00022692"/>
    </source>
</evidence>
<dbReference type="PRINTS" id="PR00245">
    <property type="entry name" value="OLFACTORYR"/>
</dbReference>
<keyword evidence="15" id="KW-1185">Reference proteome</keyword>
<dbReference type="InterPro" id="IPR050516">
    <property type="entry name" value="Olfactory_GPCR"/>
</dbReference>
<feature type="transmembrane region" description="Helical" evidence="12">
    <location>
        <begin position="197"/>
        <end position="225"/>
    </location>
</feature>
<reference evidence="14" key="1">
    <citation type="thesis" date="2020" institute="ProQuest LLC" country="789 East Eisenhower Parkway, Ann Arbor, MI, USA">
        <title>Comparative Genomics and Chromosome Evolution.</title>
        <authorList>
            <person name="Mudd A.B."/>
        </authorList>
    </citation>
    <scope>NUCLEOTIDE SEQUENCE</scope>
    <source>
        <strain evidence="14">1538</strain>
        <tissue evidence="14">Blood</tissue>
    </source>
</reference>
<dbReference type="GO" id="GO:0004930">
    <property type="term" value="F:G protein-coupled receptor activity"/>
    <property type="evidence" value="ECO:0007669"/>
    <property type="project" value="UniProtKB-KW"/>
</dbReference>
<keyword evidence="7 11" id="KW-0297">G-protein coupled receptor</keyword>
<evidence type="ECO:0000256" key="11">
    <source>
        <dbReference type="RuleBase" id="RU000688"/>
    </source>
</evidence>
<evidence type="ECO:0000256" key="9">
    <source>
        <dbReference type="ARBA" id="ARBA00023170"/>
    </source>
</evidence>